<gene>
    <name evidence="3" type="primary">popA</name>
    <name evidence="3" type="ORF">GCM10017621_17250</name>
</gene>
<dbReference type="GO" id="GO:0000160">
    <property type="term" value="P:phosphorelay signal transduction system"/>
    <property type="evidence" value="ECO:0007669"/>
    <property type="project" value="InterPro"/>
</dbReference>
<evidence type="ECO:0000259" key="2">
    <source>
        <dbReference type="PROSITE" id="PS50110"/>
    </source>
</evidence>
<dbReference type="RefSeq" id="WP_271186586.1">
    <property type="nucleotide sequence ID" value="NZ_BSFE01000004.1"/>
</dbReference>
<dbReference type="InterPro" id="IPR043128">
    <property type="entry name" value="Rev_trsase/Diguanyl_cyclase"/>
</dbReference>
<comment type="caution">
    <text evidence="3">The sequence shown here is derived from an EMBL/GenBank/DDBJ whole genome shotgun (WGS) entry which is preliminary data.</text>
</comment>
<dbReference type="SUPFAM" id="SSF55073">
    <property type="entry name" value="Nucleotide cyclase"/>
    <property type="match status" value="1"/>
</dbReference>
<dbReference type="Proteomes" id="UP001143486">
    <property type="component" value="Unassembled WGS sequence"/>
</dbReference>
<dbReference type="PROSITE" id="PS50110">
    <property type="entry name" value="RESPONSE_REGULATORY"/>
    <property type="match status" value="1"/>
</dbReference>
<dbReference type="InterPro" id="IPR000160">
    <property type="entry name" value="GGDEF_dom"/>
</dbReference>
<reference evidence="3" key="2">
    <citation type="submission" date="2023-01" db="EMBL/GenBank/DDBJ databases">
        <authorList>
            <person name="Sun Q."/>
            <person name="Evtushenko L."/>
        </authorList>
    </citation>
    <scope>NUCLEOTIDE SEQUENCE</scope>
    <source>
        <strain evidence="3">VKM B-1513</strain>
    </source>
</reference>
<sequence>MGRSLDVLIFGLSGRVDGLAEQLGRLALNCRIVRADSPPARRHHYWAGGVILAECENDIDDGLRAFARFSDQALPVLVVGPAGLAPRDTVDAWLRDPAPAVQIAARLRALFRLHAMEIVAARRAEVTALYGRGRPQVERQDTPPSVLYVGDASPRFMGLQHVLEQAGADVVAAFSSYSAFDYLHERPFDAVVLNATGKREIAFTISSAMRRNARLYHTPVVLLADRVDTQTSDEAFARGVSDILVPSAGDAELRERILTLTEERKRRRQAKAALDACRDPRTLDIETGLFNSGFLVSHIQDLLNVSARDELSFALIALQIMLPDGRERPDDASAEKARRQFAAMLRHLLRTEDAAARFSSDVFLAVLPFTDAPGIDCVAARIAAIAECTAFESEDPLHPFRLTVRAAPVPVRTGETAEALVERAMRALQSPAQIVAQA</sequence>
<dbReference type="Pfam" id="PF00990">
    <property type="entry name" value="GGDEF"/>
    <property type="match status" value="1"/>
</dbReference>
<keyword evidence="4" id="KW-1185">Reference proteome</keyword>
<dbReference type="AlphaFoldDB" id="A0A9W6IKZ9"/>
<dbReference type="InterPro" id="IPR001789">
    <property type="entry name" value="Sig_transdc_resp-reg_receiver"/>
</dbReference>
<proteinExistence type="predicted"/>
<dbReference type="Gene3D" id="3.30.70.270">
    <property type="match status" value="1"/>
</dbReference>
<accession>A0A9W6IKZ9</accession>
<dbReference type="EMBL" id="BSFE01000004">
    <property type="protein sequence ID" value="GLK52217.1"/>
    <property type="molecule type" value="Genomic_DNA"/>
</dbReference>
<dbReference type="InterPro" id="IPR011006">
    <property type="entry name" value="CheY-like_superfamily"/>
</dbReference>
<feature type="domain" description="Response regulatory" evidence="2">
    <location>
        <begin position="145"/>
        <end position="261"/>
    </location>
</feature>
<organism evidence="3 4">
    <name type="scientific">Maricaulis virginensis</name>
    <dbReference type="NCBI Taxonomy" id="144022"/>
    <lineage>
        <taxon>Bacteria</taxon>
        <taxon>Pseudomonadati</taxon>
        <taxon>Pseudomonadota</taxon>
        <taxon>Alphaproteobacteria</taxon>
        <taxon>Maricaulales</taxon>
        <taxon>Maricaulaceae</taxon>
        <taxon>Maricaulis</taxon>
    </lineage>
</organism>
<dbReference type="Gene3D" id="3.40.50.2300">
    <property type="match status" value="1"/>
</dbReference>
<protein>
    <submittedName>
        <fullName evidence="3">GGDEF domain-containing protein</fullName>
    </submittedName>
</protein>
<name>A0A9W6IKZ9_9PROT</name>
<dbReference type="InterPro" id="IPR029787">
    <property type="entry name" value="Nucleotide_cyclase"/>
</dbReference>
<dbReference type="SUPFAM" id="SSF52172">
    <property type="entry name" value="CheY-like"/>
    <property type="match status" value="1"/>
</dbReference>
<evidence type="ECO:0000313" key="4">
    <source>
        <dbReference type="Proteomes" id="UP001143486"/>
    </source>
</evidence>
<evidence type="ECO:0000256" key="1">
    <source>
        <dbReference type="PROSITE-ProRule" id="PRU00169"/>
    </source>
</evidence>
<evidence type="ECO:0000313" key="3">
    <source>
        <dbReference type="EMBL" id="GLK52217.1"/>
    </source>
</evidence>
<comment type="caution">
    <text evidence="1">Lacks conserved residue(s) required for the propagation of feature annotation.</text>
</comment>
<reference evidence="3" key="1">
    <citation type="journal article" date="2014" name="Int. J. Syst. Evol. Microbiol.">
        <title>Complete genome sequence of Corynebacterium casei LMG S-19264T (=DSM 44701T), isolated from a smear-ripened cheese.</title>
        <authorList>
            <consortium name="US DOE Joint Genome Institute (JGI-PGF)"/>
            <person name="Walter F."/>
            <person name="Albersmeier A."/>
            <person name="Kalinowski J."/>
            <person name="Ruckert C."/>
        </authorList>
    </citation>
    <scope>NUCLEOTIDE SEQUENCE</scope>
    <source>
        <strain evidence="3">VKM B-1513</strain>
    </source>
</reference>